<gene>
    <name evidence="3" type="ORF">HDA36_003558</name>
</gene>
<feature type="compositionally biased region" description="Low complexity" evidence="1">
    <location>
        <begin position="195"/>
        <end position="220"/>
    </location>
</feature>
<evidence type="ECO:0000256" key="2">
    <source>
        <dbReference type="SAM" id="Phobius"/>
    </source>
</evidence>
<evidence type="ECO:0000313" key="3">
    <source>
        <dbReference type="EMBL" id="MBB5433474.1"/>
    </source>
</evidence>
<dbReference type="GO" id="GO:0005840">
    <property type="term" value="C:ribosome"/>
    <property type="evidence" value="ECO:0007669"/>
    <property type="project" value="UniProtKB-KW"/>
</dbReference>
<keyword evidence="2" id="KW-0812">Transmembrane</keyword>
<reference evidence="3 4" key="1">
    <citation type="submission" date="2020-08" db="EMBL/GenBank/DDBJ databases">
        <title>Sequencing the genomes of 1000 actinobacteria strains.</title>
        <authorList>
            <person name="Klenk H.-P."/>
        </authorList>
    </citation>
    <scope>NUCLEOTIDE SEQUENCE [LARGE SCALE GENOMIC DNA]</scope>
    <source>
        <strain evidence="3 4">DSM 44551</strain>
    </source>
</reference>
<dbReference type="AlphaFoldDB" id="A0A7W8QNG3"/>
<evidence type="ECO:0000313" key="4">
    <source>
        <dbReference type="Proteomes" id="UP000572635"/>
    </source>
</evidence>
<dbReference type="Proteomes" id="UP000572635">
    <property type="component" value="Unassembled WGS sequence"/>
</dbReference>
<protein>
    <submittedName>
        <fullName evidence="3">Ribosomal protein L12E/L44/L45/RPP1/RPP2</fullName>
    </submittedName>
</protein>
<keyword evidence="3" id="KW-0689">Ribosomal protein</keyword>
<proteinExistence type="predicted"/>
<keyword evidence="3" id="KW-0687">Ribonucleoprotein</keyword>
<accession>A0A7W8QNG3</accession>
<comment type="caution">
    <text evidence="3">The sequence shown here is derived from an EMBL/GenBank/DDBJ whole genome shotgun (WGS) entry which is preliminary data.</text>
</comment>
<keyword evidence="2" id="KW-1133">Transmembrane helix</keyword>
<organism evidence="3 4">
    <name type="scientific">Nocardiopsis composta</name>
    <dbReference type="NCBI Taxonomy" id="157465"/>
    <lineage>
        <taxon>Bacteria</taxon>
        <taxon>Bacillati</taxon>
        <taxon>Actinomycetota</taxon>
        <taxon>Actinomycetes</taxon>
        <taxon>Streptosporangiales</taxon>
        <taxon>Nocardiopsidaceae</taxon>
        <taxon>Nocardiopsis</taxon>
    </lineage>
</organism>
<evidence type="ECO:0000256" key="1">
    <source>
        <dbReference type="SAM" id="MobiDB-lite"/>
    </source>
</evidence>
<feature type="compositionally biased region" description="Pro residues" evidence="1">
    <location>
        <begin position="159"/>
        <end position="168"/>
    </location>
</feature>
<feature type="compositionally biased region" description="Basic residues" evidence="1">
    <location>
        <begin position="185"/>
        <end position="194"/>
    </location>
</feature>
<dbReference type="RefSeq" id="WP_184393263.1">
    <property type="nucleotide sequence ID" value="NZ_BAAAJD010000014.1"/>
</dbReference>
<feature type="transmembrane region" description="Helical" evidence="2">
    <location>
        <begin position="6"/>
        <end position="25"/>
    </location>
</feature>
<name>A0A7W8QNG3_9ACTN</name>
<dbReference type="EMBL" id="JACHDB010000001">
    <property type="protein sequence ID" value="MBB5433474.1"/>
    <property type="molecule type" value="Genomic_DNA"/>
</dbReference>
<keyword evidence="4" id="KW-1185">Reference proteome</keyword>
<sequence length="248" mass="26461">MNEFLLVLTGGGICLVSSVIVTWLHSRHVHRGEARTAARESTRQLTALFIAERDAALEGDGPTDGLAEAEMLSIAVADRRVRDRVRAAIRLLRELHLPELQELSGQRPEAGRRLLCDHALEVLGAHYRGEKPPAVPPEMQRMLTVEDEALNIHTGGAPAPAPAAPSTPAPAATAEPAADKEKKTATRKPGRRPRSTSTAASAAPSSAAPSSAAPSAGAATETEERPASRRRTAKSKTKDPEESDFWND</sequence>
<keyword evidence="2" id="KW-0472">Membrane</keyword>
<feature type="region of interest" description="Disordered" evidence="1">
    <location>
        <begin position="153"/>
        <end position="248"/>
    </location>
</feature>